<proteinExistence type="predicted"/>
<dbReference type="InterPro" id="IPR055797">
    <property type="entry name" value="DUF7373"/>
</dbReference>
<gene>
    <name evidence="2" type="ORF">OG308_25865</name>
</gene>
<sequence length="129" mass="13894">MQLVLALPADIDPAYRRHGNSSVLHSARLKVSAGHHNAIAAVADRHGLITGFVSERSNGGSGTADTDWLTHGVMRFRDAAHFPARPCCSPRTRVCVVTGGRYVAEVWGKTQDETHAAAREQQRVLAAAK</sequence>
<dbReference type="Pfam" id="PF24088">
    <property type="entry name" value="DUF7373"/>
    <property type="match status" value="1"/>
</dbReference>
<evidence type="ECO:0000313" key="3">
    <source>
        <dbReference type="Proteomes" id="UP001621418"/>
    </source>
</evidence>
<dbReference type="EMBL" id="CP109527">
    <property type="protein sequence ID" value="WTY34716.1"/>
    <property type="molecule type" value="Genomic_DNA"/>
</dbReference>
<organism evidence="2 3">
    <name type="scientific">Nocardia salmonicida</name>
    <dbReference type="NCBI Taxonomy" id="53431"/>
    <lineage>
        <taxon>Bacteria</taxon>
        <taxon>Bacillati</taxon>
        <taxon>Actinomycetota</taxon>
        <taxon>Actinomycetes</taxon>
        <taxon>Mycobacteriales</taxon>
        <taxon>Nocardiaceae</taxon>
        <taxon>Nocardia</taxon>
    </lineage>
</organism>
<accession>A0ABZ1N423</accession>
<dbReference type="Proteomes" id="UP001621418">
    <property type="component" value="Chromosome"/>
</dbReference>
<dbReference type="RefSeq" id="WP_364653544.1">
    <property type="nucleotide sequence ID" value="NZ_CP109527.1"/>
</dbReference>
<protein>
    <recommendedName>
        <fullName evidence="1">DUF7373 domain-containing protein</fullName>
    </recommendedName>
</protein>
<name>A0ABZ1N423_9NOCA</name>
<keyword evidence="3" id="KW-1185">Reference proteome</keyword>
<feature type="domain" description="DUF7373" evidence="1">
    <location>
        <begin position="4"/>
        <end position="80"/>
    </location>
</feature>
<reference evidence="2 3" key="1">
    <citation type="submission" date="2022-10" db="EMBL/GenBank/DDBJ databases">
        <title>The complete genomes of actinobacterial strains from the NBC collection.</title>
        <authorList>
            <person name="Joergensen T.S."/>
            <person name="Alvarez Arevalo M."/>
            <person name="Sterndorff E.B."/>
            <person name="Faurdal D."/>
            <person name="Vuksanovic O."/>
            <person name="Mourched A.-S."/>
            <person name="Charusanti P."/>
            <person name="Shaw S."/>
            <person name="Blin K."/>
            <person name="Weber T."/>
        </authorList>
    </citation>
    <scope>NUCLEOTIDE SEQUENCE [LARGE SCALE GENOMIC DNA]</scope>
    <source>
        <strain evidence="2 3">NBC_01413</strain>
    </source>
</reference>
<evidence type="ECO:0000313" key="2">
    <source>
        <dbReference type="EMBL" id="WTY34716.1"/>
    </source>
</evidence>
<evidence type="ECO:0000259" key="1">
    <source>
        <dbReference type="Pfam" id="PF24088"/>
    </source>
</evidence>